<keyword evidence="3" id="KW-1185">Reference proteome</keyword>
<evidence type="ECO:0000313" key="2">
    <source>
        <dbReference type="EMBL" id="KAG2387923.1"/>
    </source>
</evidence>
<dbReference type="Proteomes" id="UP000816034">
    <property type="component" value="Unassembled WGS sequence"/>
</dbReference>
<feature type="region of interest" description="Disordered" evidence="1">
    <location>
        <begin position="12"/>
        <end position="36"/>
    </location>
</feature>
<sequence length="112" mass="12464">MSQKAEEVLRLTNSGNIMNDESHLSQTLQNANTSENNIFYERNDQLNTDRMLSESGEGGGARDFVKERLRSHVFGEKNSSEDQYGQRMESTRTPPPAGEAAIETVTSSNPNI</sequence>
<evidence type="ECO:0000256" key="1">
    <source>
        <dbReference type="SAM" id="MobiDB-lite"/>
    </source>
</evidence>
<evidence type="ECO:0000313" key="3">
    <source>
        <dbReference type="Proteomes" id="UP000816034"/>
    </source>
</evidence>
<dbReference type="AlphaFoldDB" id="A0AA88KMT7"/>
<organism evidence="2 3">
    <name type="scientific">Naegleria lovaniensis</name>
    <name type="common">Amoeba</name>
    <dbReference type="NCBI Taxonomy" id="51637"/>
    <lineage>
        <taxon>Eukaryota</taxon>
        <taxon>Discoba</taxon>
        <taxon>Heterolobosea</taxon>
        <taxon>Tetramitia</taxon>
        <taxon>Eutetramitia</taxon>
        <taxon>Vahlkampfiidae</taxon>
        <taxon>Naegleria</taxon>
    </lineage>
</organism>
<gene>
    <name evidence="2" type="ORF">C9374_000773</name>
</gene>
<dbReference type="GeneID" id="68093229"/>
<protein>
    <submittedName>
        <fullName evidence="2">Uncharacterized protein</fullName>
    </submittedName>
</protein>
<accession>A0AA88KMT7</accession>
<name>A0AA88KMT7_NAELO</name>
<comment type="caution">
    <text evidence="2">The sequence shown here is derived from an EMBL/GenBank/DDBJ whole genome shotgun (WGS) entry which is preliminary data.</text>
</comment>
<dbReference type="EMBL" id="PYSW02000011">
    <property type="protein sequence ID" value="KAG2387923.1"/>
    <property type="molecule type" value="Genomic_DNA"/>
</dbReference>
<proteinExistence type="predicted"/>
<feature type="compositionally biased region" description="Basic and acidic residues" evidence="1">
    <location>
        <begin position="63"/>
        <end position="80"/>
    </location>
</feature>
<reference evidence="2 3" key="1">
    <citation type="journal article" date="2018" name="BMC Genomics">
        <title>The genome of Naegleria lovaniensis, the basis for a comparative approach to unravel pathogenicity factors of the human pathogenic amoeba N. fowleri.</title>
        <authorList>
            <person name="Liechti N."/>
            <person name="Schurch N."/>
            <person name="Bruggmann R."/>
            <person name="Wittwer M."/>
        </authorList>
    </citation>
    <scope>NUCLEOTIDE SEQUENCE [LARGE SCALE GENOMIC DNA]</scope>
    <source>
        <strain evidence="2 3">ATCC 30569</strain>
    </source>
</reference>
<dbReference type="RefSeq" id="XP_044551915.1">
    <property type="nucleotide sequence ID" value="XM_044697727.1"/>
</dbReference>
<feature type="region of interest" description="Disordered" evidence="1">
    <location>
        <begin position="50"/>
        <end position="112"/>
    </location>
</feature>